<evidence type="ECO:0000313" key="4">
    <source>
        <dbReference type="EMBL" id="KIY02999.1"/>
    </source>
</evidence>
<evidence type="ECO:0000259" key="2">
    <source>
        <dbReference type="Pfam" id="PF01048"/>
    </source>
</evidence>
<evidence type="ECO:0000259" key="3">
    <source>
        <dbReference type="Pfam" id="PF24476"/>
    </source>
</evidence>
<proteinExistence type="predicted"/>
<dbReference type="GeneID" id="27707211"/>
<dbReference type="Pfam" id="PF01048">
    <property type="entry name" value="PNP_UDP_1"/>
    <property type="match status" value="1"/>
</dbReference>
<feature type="region of interest" description="Disordered" evidence="1">
    <location>
        <begin position="252"/>
        <end position="272"/>
    </location>
</feature>
<dbReference type="AlphaFoldDB" id="A0A0D2L1S4"/>
<dbReference type="GO" id="GO:0003824">
    <property type="term" value="F:catalytic activity"/>
    <property type="evidence" value="ECO:0007669"/>
    <property type="project" value="InterPro"/>
</dbReference>
<dbReference type="Pfam" id="PF24476">
    <property type="entry name" value="DUF7580"/>
    <property type="match status" value="1"/>
</dbReference>
<dbReference type="InterPro" id="IPR056002">
    <property type="entry name" value="DUF7580"/>
</dbReference>
<sequence>MAGEEIDDLDLLESAPDTLLTIARVSTTLGIERKHLGFGNLGGELATLSEILQGFDSSLQQEKFKRRIRKLLKELARACTWHREEPSEDFTFLLHLVELPQSLSEGDDEMKAGLLAYASAEKLPKLVALVRNFAGKGFQSETAQYSTQSFTRHRSELATSQSVYPKHVSQQLYQTLRKYSACQCVSETNNNAGPVLEKTHLSRLRLRPSRDVKETFVCFDMVFSSLPPSSLALKRVEWQHLQFQVCSSERPGKKRARFSDQETSVDHPGRPPTSATGVQLCNQLISPSGSQICLHVDKDQLWLLEDCLPLEVHVLAFPSLSLSDALRIGRLSHEMKVILAYIIAKSVWEFYDSDWMSRPWSAEDIHFMQEKPGNKRGEPLISINRPYLAVRWGEGDDRESESSNIVGQIHRYPKILSLGWILIEIATGKRARDLSQNDQVNVNSDWLSAREFLSRTSPWDEFDYKNYWDAARNCFNNQFFLKGAMSSIGKETFVDIESRRRMIMEEVVTPLEALLTGTGWIHDIWTVGPLKPSTARSTPAAGELLVEGPDRPRHYLIQPRSNATGASQSDVVLDTISQTVASNRPTTHLRPRTRRDFEIGIICALPSEVDAVFLLFDEYWDDENHRYGKAAKDPNAYTTGRIGHHNVVVAHMPSLGKVSAASVAQGLQSSFQNIQLVLVVGICGGVPYNHRSKREVFLGDVIISRSLVQYDYGRQYPIDFERKDCLEGESGKSSHEVRSLLAKLETAHHRRHLEYNTNRFLRVVQGTDKKTAYPGAETDKLFECSSLHQHYVAGSCQTCRWESDVRICQKAIDSSCEELGYETNGLVHRIRLPNKAPPADPVGEQGLYRPSIHIGNMGSGDTVMKSGTHRDKIAQKYDILGFEMEGAGIWDFFPSLVIKAVSDYSDSHKNKKWQVYAAAAAAAATKAFLEEWRPRSDSYVDQLVDPRPLM</sequence>
<feature type="domain" description="Nucleoside phosphorylase" evidence="2">
    <location>
        <begin position="598"/>
        <end position="743"/>
    </location>
</feature>
<reference evidence="4 5" key="1">
    <citation type="submission" date="2015-01" db="EMBL/GenBank/DDBJ databases">
        <title>The Genome Sequence of Fonsecaea multimorphosa CBS 102226.</title>
        <authorList>
            <consortium name="The Broad Institute Genomics Platform"/>
            <person name="Cuomo C."/>
            <person name="de Hoog S."/>
            <person name="Gorbushina A."/>
            <person name="Stielow B."/>
            <person name="Teixiera M."/>
            <person name="Abouelleil A."/>
            <person name="Chapman S.B."/>
            <person name="Priest M."/>
            <person name="Young S.K."/>
            <person name="Wortman J."/>
            <person name="Nusbaum C."/>
            <person name="Birren B."/>
        </authorList>
    </citation>
    <scope>NUCLEOTIDE SEQUENCE [LARGE SCALE GENOMIC DNA]</scope>
    <source>
        <strain evidence="4 5">CBS 102226</strain>
    </source>
</reference>
<evidence type="ECO:0000313" key="5">
    <source>
        <dbReference type="Proteomes" id="UP000053411"/>
    </source>
</evidence>
<dbReference type="Proteomes" id="UP000053411">
    <property type="component" value="Unassembled WGS sequence"/>
</dbReference>
<dbReference type="EMBL" id="KN848063">
    <property type="protein sequence ID" value="KIY02999.1"/>
    <property type="molecule type" value="Genomic_DNA"/>
</dbReference>
<keyword evidence="5" id="KW-1185">Reference proteome</keyword>
<dbReference type="RefSeq" id="XP_016637121.1">
    <property type="nucleotide sequence ID" value="XM_016771982.1"/>
</dbReference>
<evidence type="ECO:0000256" key="1">
    <source>
        <dbReference type="SAM" id="MobiDB-lite"/>
    </source>
</evidence>
<dbReference type="PANTHER" id="PTHR46082">
    <property type="entry name" value="ATP/GTP-BINDING PROTEIN-RELATED"/>
    <property type="match status" value="1"/>
</dbReference>
<accession>A0A0D2L1S4</accession>
<gene>
    <name evidence="4" type="ORF">Z520_01465</name>
</gene>
<dbReference type="InterPro" id="IPR000845">
    <property type="entry name" value="Nucleoside_phosphorylase_d"/>
</dbReference>
<dbReference type="PANTHER" id="PTHR46082:SF6">
    <property type="entry name" value="AAA+ ATPASE DOMAIN-CONTAINING PROTEIN-RELATED"/>
    <property type="match status" value="1"/>
</dbReference>
<dbReference type="InterPro" id="IPR035994">
    <property type="entry name" value="Nucleoside_phosphorylase_sf"/>
</dbReference>
<dbReference type="VEuPathDB" id="FungiDB:Z520_01465"/>
<dbReference type="GO" id="GO:0009116">
    <property type="term" value="P:nucleoside metabolic process"/>
    <property type="evidence" value="ECO:0007669"/>
    <property type="project" value="InterPro"/>
</dbReference>
<dbReference type="SUPFAM" id="SSF53167">
    <property type="entry name" value="Purine and uridine phosphorylases"/>
    <property type="match status" value="1"/>
</dbReference>
<feature type="domain" description="DUF7580" evidence="3">
    <location>
        <begin position="170"/>
        <end position="515"/>
    </location>
</feature>
<dbReference type="InterPro" id="IPR053137">
    <property type="entry name" value="NLR-like"/>
</dbReference>
<dbReference type="STRING" id="1442371.A0A0D2L1S4"/>
<feature type="compositionally biased region" description="Basic and acidic residues" evidence="1">
    <location>
        <begin position="257"/>
        <end position="269"/>
    </location>
</feature>
<dbReference type="Gene3D" id="3.40.50.1580">
    <property type="entry name" value="Nucleoside phosphorylase domain"/>
    <property type="match status" value="1"/>
</dbReference>
<protein>
    <submittedName>
        <fullName evidence="4">Uncharacterized protein</fullName>
    </submittedName>
</protein>
<dbReference type="OrthoDB" id="1658288at2759"/>
<name>A0A0D2L1S4_9EURO</name>
<organism evidence="4 5">
    <name type="scientific">Fonsecaea multimorphosa CBS 102226</name>
    <dbReference type="NCBI Taxonomy" id="1442371"/>
    <lineage>
        <taxon>Eukaryota</taxon>
        <taxon>Fungi</taxon>
        <taxon>Dikarya</taxon>
        <taxon>Ascomycota</taxon>
        <taxon>Pezizomycotina</taxon>
        <taxon>Eurotiomycetes</taxon>
        <taxon>Chaetothyriomycetidae</taxon>
        <taxon>Chaetothyriales</taxon>
        <taxon>Herpotrichiellaceae</taxon>
        <taxon>Fonsecaea</taxon>
    </lineage>
</organism>